<evidence type="ECO:0000313" key="3">
    <source>
        <dbReference type="Proteomes" id="UP000288859"/>
    </source>
</evidence>
<comment type="caution">
    <text evidence="2">The sequence shown here is derived from an EMBL/GenBank/DDBJ whole genome shotgun (WGS) entry which is preliminary data.</text>
</comment>
<organism evidence="2 3">
    <name type="scientific">Exophiala mesophila</name>
    <name type="common">Black yeast-like fungus</name>
    <dbReference type="NCBI Taxonomy" id="212818"/>
    <lineage>
        <taxon>Eukaryota</taxon>
        <taxon>Fungi</taxon>
        <taxon>Dikarya</taxon>
        <taxon>Ascomycota</taxon>
        <taxon>Pezizomycotina</taxon>
        <taxon>Eurotiomycetes</taxon>
        <taxon>Chaetothyriomycetidae</taxon>
        <taxon>Chaetothyriales</taxon>
        <taxon>Herpotrichiellaceae</taxon>
        <taxon>Exophiala</taxon>
    </lineage>
</organism>
<dbReference type="AlphaFoldDB" id="A0A438MZU8"/>
<dbReference type="OrthoDB" id="5384020at2759"/>
<feature type="compositionally biased region" description="Polar residues" evidence="1">
    <location>
        <begin position="56"/>
        <end position="73"/>
    </location>
</feature>
<feature type="compositionally biased region" description="Polar residues" evidence="1">
    <location>
        <begin position="201"/>
        <end position="223"/>
    </location>
</feature>
<feature type="compositionally biased region" description="Basic and acidic residues" evidence="1">
    <location>
        <begin position="243"/>
        <end position="254"/>
    </location>
</feature>
<feature type="compositionally biased region" description="Polar residues" evidence="1">
    <location>
        <begin position="172"/>
        <end position="181"/>
    </location>
</feature>
<dbReference type="VEuPathDB" id="FungiDB:PV10_03056"/>
<evidence type="ECO:0000313" key="2">
    <source>
        <dbReference type="EMBL" id="RVX68906.1"/>
    </source>
</evidence>
<dbReference type="Proteomes" id="UP000288859">
    <property type="component" value="Unassembled WGS sequence"/>
</dbReference>
<gene>
    <name evidence="2" type="ORF">B0A52_07561</name>
</gene>
<feature type="compositionally biased region" description="Low complexity" evidence="1">
    <location>
        <begin position="26"/>
        <end position="49"/>
    </location>
</feature>
<accession>A0A438MZU8</accession>
<feature type="region of interest" description="Disordered" evidence="1">
    <location>
        <begin position="1"/>
        <end position="260"/>
    </location>
</feature>
<dbReference type="EMBL" id="NAJM01000034">
    <property type="protein sequence ID" value="RVX68906.1"/>
    <property type="molecule type" value="Genomic_DNA"/>
</dbReference>
<sequence length="260" mass="27938">MSDSNGPPSPRPQHRRRSSIVDMFNPRPNSNSLSSSPPSHTVPSTPSVPQHRRGASITSLGLTTNPAGQSPYNNAFARQRRASIATSSASGSPDFRNSFGDEPAVIEEDDSTSASLQPPPSPSFARRVSFGAQALRDVRLGTSPSNTGNTGGGRRPSSSLFTLDERYENPHQQRQPATGTVKTAGEGFNWSEAIRDRSKRSPSFSTGNPFASNTSRPRASSISDPAPPKEISKPMADPAPKLKKPDHLGERMLRGDFMMD</sequence>
<reference evidence="2 3" key="1">
    <citation type="submission" date="2017-03" db="EMBL/GenBank/DDBJ databases">
        <title>Genomes of endolithic fungi from Antarctica.</title>
        <authorList>
            <person name="Coleine C."/>
            <person name="Masonjones S."/>
            <person name="Stajich J.E."/>
        </authorList>
    </citation>
    <scope>NUCLEOTIDE SEQUENCE [LARGE SCALE GENOMIC DNA]</scope>
    <source>
        <strain evidence="2 3">CCFEE 6314</strain>
    </source>
</reference>
<protein>
    <submittedName>
        <fullName evidence="2">Uncharacterized protein</fullName>
    </submittedName>
</protein>
<evidence type="ECO:0000256" key="1">
    <source>
        <dbReference type="SAM" id="MobiDB-lite"/>
    </source>
</evidence>
<proteinExistence type="predicted"/>
<name>A0A438MZU8_EXOME</name>